<feature type="transmembrane region" description="Helical" evidence="8">
    <location>
        <begin position="12"/>
        <end position="31"/>
    </location>
</feature>
<keyword evidence="5 8" id="KW-0812">Transmembrane</keyword>
<dbReference type="SUPFAM" id="SSF161098">
    <property type="entry name" value="MetI-like"/>
    <property type="match status" value="2"/>
</dbReference>
<dbReference type="GO" id="GO:0055085">
    <property type="term" value="P:transmembrane transport"/>
    <property type="evidence" value="ECO:0007669"/>
    <property type="project" value="InterPro"/>
</dbReference>
<evidence type="ECO:0000313" key="10">
    <source>
        <dbReference type="EMBL" id="WNM27051.1"/>
    </source>
</evidence>
<evidence type="ECO:0000256" key="6">
    <source>
        <dbReference type="ARBA" id="ARBA00022989"/>
    </source>
</evidence>
<dbReference type="AlphaFoldDB" id="A0AA96FA97"/>
<dbReference type="PANTHER" id="PTHR43357">
    <property type="entry name" value="INNER MEMBRANE ABC TRANSPORTER PERMEASE PROTEIN YDCV"/>
    <property type="match status" value="1"/>
</dbReference>
<evidence type="ECO:0000256" key="7">
    <source>
        <dbReference type="ARBA" id="ARBA00023136"/>
    </source>
</evidence>
<name>A0AA96FA97_9MICO</name>
<feature type="transmembrane region" description="Helical" evidence="8">
    <location>
        <begin position="62"/>
        <end position="89"/>
    </location>
</feature>
<keyword evidence="3" id="KW-1003">Cell membrane</keyword>
<feature type="transmembrane region" description="Helical" evidence="8">
    <location>
        <begin position="466"/>
        <end position="489"/>
    </location>
</feature>
<feature type="transmembrane region" description="Helical" evidence="8">
    <location>
        <begin position="409"/>
        <end position="430"/>
    </location>
</feature>
<evidence type="ECO:0000256" key="5">
    <source>
        <dbReference type="ARBA" id="ARBA00022692"/>
    </source>
</evidence>
<evidence type="ECO:0000259" key="9">
    <source>
        <dbReference type="PROSITE" id="PS50928"/>
    </source>
</evidence>
<feature type="transmembrane region" description="Helical" evidence="8">
    <location>
        <begin position="136"/>
        <end position="156"/>
    </location>
</feature>
<evidence type="ECO:0000256" key="2">
    <source>
        <dbReference type="ARBA" id="ARBA00022448"/>
    </source>
</evidence>
<reference evidence="10" key="1">
    <citation type="submission" date="2023-09" db="EMBL/GenBank/DDBJ databases">
        <title>Demequina sp. a novel bacteria isolated from Capsicum annuum.</title>
        <authorList>
            <person name="Humaira Z."/>
            <person name="Lee J."/>
            <person name="Cho D."/>
        </authorList>
    </citation>
    <scope>NUCLEOTIDE SEQUENCE</scope>
    <source>
        <strain evidence="10">PMTSA13</strain>
    </source>
</reference>
<keyword evidence="6 8" id="KW-1133">Transmembrane helix</keyword>
<feature type="transmembrane region" description="Helical" evidence="8">
    <location>
        <begin position="237"/>
        <end position="257"/>
    </location>
</feature>
<feature type="transmembrane region" description="Helical" evidence="8">
    <location>
        <begin position="513"/>
        <end position="532"/>
    </location>
</feature>
<dbReference type="RefSeq" id="WP_313542990.1">
    <property type="nucleotide sequence ID" value="NZ_CP134880.1"/>
</dbReference>
<evidence type="ECO:0000256" key="4">
    <source>
        <dbReference type="ARBA" id="ARBA00022519"/>
    </source>
</evidence>
<proteinExistence type="inferred from homology"/>
<comment type="similarity">
    <text evidence="8">Belongs to the binding-protein-dependent transport system permease family.</text>
</comment>
<dbReference type="CDD" id="cd06261">
    <property type="entry name" value="TM_PBP2"/>
    <property type="match status" value="2"/>
</dbReference>
<feature type="domain" description="ABC transmembrane type-1" evidence="9">
    <location>
        <begin position="339"/>
        <end position="533"/>
    </location>
</feature>
<evidence type="ECO:0000256" key="3">
    <source>
        <dbReference type="ARBA" id="ARBA00022475"/>
    </source>
</evidence>
<feature type="transmembrane region" description="Helical" evidence="8">
    <location>
        <begin position="101"/>
        <end position="124"/>
    </location>
</feature>
<evidence type="ECO:0000256" key="8">
    <source>
        <dbReference type="RuleBase" id="RU363032"/>
    </source>
</evidence>
<evidence type="ECO:0000256" key="1">
    <source>
        <dbReference type="ARBA" id="ARBA00004429"/>
    </source>
</evidence>
<keyword evidence="4" id="KW-0997">Cell inner membrane</keyword>
<feature type="transmembrane region" description="Helical" evidence="8">
    <location>
        <begin position="377"/>
        <end position="397"/>
    </location>
</feature>
<dbReference type="KEGG" id="dcp:RN607_12715"/>
<feature type="transmembrane region" description="Helical" evidence="8">
    <location>
        <begin position="343"/>
        <end position="365"/>
    </location>
</feature>
<protein>
    <submittedName>
        <fullName evidence="10">Iron ABC transporter permease</fullName>
    </submittedName>
</protein>
<dbReference type="Proteomes" id="UP001303408">
    <property type="component" value="Chromosome"/>
</dbReference>
<comment type="subcellular location">
    <subcellularLocation>
        <location evidence="1">Cell inner membrane</location>
        <topology evidence="1">Multi-pass membrane protein</topology>
    </subcellularLocation>
    <subcellularLocation>
        <location evidence="8">Cell membrane</location>
        <topology evidence="8">Multi-pass membrane protein</topology>
    </subcellularLocation>
</comment>
<gene>
    <name evidence="10" type="ORF">RN607_12715</name>
</gene>
<keyword evidence="2 8" id="KW-0813">Transport</keyword>
<accession>A0AA96FA97</accession>
<dbReference type="InterPro" id="IPR000515">
    <property type="entry name" value="MetI-like"/>
</dbReference>
<sequence>MSARSATVRRHLAWWAVAAVPVAFLTLFFLWPVGSVLARGLLEDWDLAAAWDVLTRSRTVHAIVTTIGLALAGTVGSLAVGLPAAWALGRFEWRGRHTVRALLTTPFVLPTIVVAAAFSALFSGHGLLAGLGLDQTPASIVIALVFFNVSVVVRFVSGAWEALPSGLADAARTLGATRSQAYLRVTLPALAPSIASAAAVVFLFCSTSFALVLILGGARVRTVETEIYLQVNQFLDLRAASMLALVQVAIVALALWLSSRAGRARGFTHTVAGRRGPRRSERLAVAGALAPAVILLIVPLAALVERSLRVGDGYGLDHYAAILRVPAHAALPVPIWRAAANSLVTAVIAMTLAGLVGVTIAMLVAARTRRGGALEAVTMLALGVSAVVVGLGLLLTLNRNVLGVDLRASWWLVPIAQAVVALPLLVRALVPAARAIDPRLRAAAASLGASPWRVLTRVDAVLLRPAVAAGLAFAFAIAMGEFGATAFVARPDRPTLTTAIARLLSRPGADNVGLAYASAVMLAIMVGAVMMLSERWRARAGSGL</sequence>
<dbReference type="Gene3D" id="1.10.3720.10">
    <property type="entry name" value="MetI-like"/>
    <property type="match status" value="2"/>
</dbReference>
<dbReference type="GO" id="GO:0005886">
    <property type="term" value="C:plasma membrane"/>
    <property type="evidence" value="ECO:0007669"/>
    <property type="project" value="UniProtKB-SubCell"/>
</dbReference>
<organism evidence="10">
    <name type="scientific">Demequina capsici</name>
    <dbReference type="NCBI Taxonomy" id="3075620"/>
    <lineage>
        <taxon>Bacteria</taxon>
        <taxon>Bacillati</taxon>
        <taxon>Actinomycetota</taxon>
        <taxon>Actinomycetes</taxon>
        <taxon>Micrococcales</taxon>
        <taxon>Demequinaceae</taxon>
        <taxon>Demequina</taxon>
    </lineage>
</organism>
<keyword evidence="7 8" id="KW-0472">Membrane</keyword>
<dbReference type="EMBL" id="CP134880">
    <property type="protein sequence ID" value="WNM27051.1"/>
    <property type="molecule type" value="Genomic_DNA"/>
</dbReference>
<dbReference type="PROSITE" id="PS50928">
    <property type="entry name" value="ABC_TM1"/>
    <property type="match status" value="2"/>
</dbReference>
<dbReference type="InterPro" id="IPR035906">
    <property type="entry name" value="MetI-like_sf"/>
</dbReference>
<dbReference type="PANTHER" id="PTHR43357:SF4">
    <property type="entry name" value="INNER MEMBRANE ABC TRANSPORTER PERMEASE PROTEIN YDCV"/>
    <property type="match status" value="1"/>
</dbReference>
<feature type="domain" description="ABC transmembrane type-1" evidence="9">
    <location>
        <begin position="63"/>
        <end position="255"/>
    </location>
</feature>
<feature type="transmembrane region" description="Helical" evidence="8">
    <location>
        <begin position="283"/>
        <end position="304"/>
    </location>
</feature>
<dbReference type="Pfam" id="PF00528">
    <property type="entry name" value="BPD_transp_1"/>
    <property type="match status" value="1"/>
</dbReference>